<evidence type="ECO:0000313" key="2">
    <source>
        <dbReference type="EMBL" id="MCW7555849.1"/>
    </source>
</evidence>
<proteinExistence type="inferred from homology"/>
<evidence type="ECO:0000313" key="3">
    <source>
        <dbReference type="Proteomes" id="UP001209854"/>
    </source>
</evidence>
<dbReference type="PANTHER" id="PTHR37528:SF1">
    <property type="entry name" value="UPF0149 PROTEIN YGFB"/>
    <property type="match status" value="1"/>
</dbReference>
<gene>
    <name evidence="2" type="ORF">NX722_25125</name>
</gene>
<accession>A0ABT3N2L0</accession>
<comment type="similarity">
    <text evidence="1">Belongs to the UPF0149 family.</text>
</comment>
<dbReference type="PANTHER" id="PTHR37528">
    <property type="entry name" value="UPF0149 PROTEIN YGFB"/>
    <property type="match status" value="1"/>
</dbReference>
<keyword evidence="3" id="KW-1185">Reference proteome</keyword>
<dbReference type="Proteomes" id="UP001209854">
    <property type="component" value="Unassembled WGS sequence"/>
</dbReference>
<sequence length="195" mass="21525">MSHNEMGIKPILFDELADRLVELGGGSHPSELHGLLCGLLAGGERPGVEAWQRQVAGMLSDEPLDEVSLQQFAAMYEGTRLQLEQGDFGIQVLLPDDEESMEQRTEALGLWCHGFLSGFGESAASKKLSEDLNGILHDFSEIAQIQESDESDETERFFLEVSEYVRMALLNVFAEMNSDEEAAAPVPAEENSRLH</sequence>
<evidence type="ECO:0000256" key="1">
    <source>
        <dbReference type="ARBA" id="ARBA00038308"/>
    </source>
</evidence>
<reference evidence="2 3" key="1">
    <citation type="submission" date="2022-10" db="EMBL/GenBank/DDBJ databases">
        <title>High-quality genome sequences of two octocoral-associated bacteria, Endozoicomonas euniceicola EF212 and Endozoicomonas gorgoniicola PS125.</title>
        <authorList>
            <person name="Chiou Y.-J."/>
            <person name="Chen Y.-H."/>
        </authorList>
    </citation>
    <scope>NUCLEOTIDE SEQUENCE [LARGE SCALE GENOMIC DNA]</scope>
    <source>
        <strain evidence="2 3">PS125</strain>
    </source>
</reference>
<dbReference type="EMBL" id="JAPFCC010000001">
    <property type="protein sequence ID" value="MCW7555849.1"/>
    <property type="molecule type" value="Genomic_DNA"/>
</dbReference>
<dbReference type="Gene3D" id="1.20.120.740">
    <property type="entry name" value="YgfB uncharacterised protein family UPF0149, PF03695"/>
    <property type="match status" value="1"/>
</dbReference>
<dbReference type="SUPFAM" id="SSF101327">
    <property type="entry name" value="YgfB-like"/>
    <property type="match status" value="1"/>
</dbReference>
<protein>
    <submittedName>
        <fullName evidence="2">UPF0149 family protein</fullName>
    </submittedName>
</protein>
<comment type="caution">
    <text evidence="2">The sequence shown here is derived from an EMBL/GenBank/DDBJ whole genome shotgun (WGS) entry which is preliminary data.</text>
</comment>
<dbReference type="InterPro" id="IPR036255">
    <property type="entry name" value="YgfB-like_sf"/>
</dbReference>
<organism evidence="2 3">
    <name type="scientific">Endozoicomonas gorgoniicola</name>
    <dbReference type="NCBI Taxonomy" id="1234144"/>
    <lineage>
        <taxon>Bacteria</taxon>
        <taxon>Pseudomonadati</taxon>
        <taxon>Pseudomonadota</taxon>
        <taxon>Gammaproteobacteria</taxon>
        <taxon>Oceanospirillales</taxon>
        <taxon>Endozoicomonadaceae</taxon>
        <taxon>Endozoicomonas</taxon>
    </lineage>
</organism>
<name>A0ABT3N2L0_9GAMM</name>
<dbReference type="RefSeq" id="WP_262565588.1">
    <property type="nucleotide sequence ID" value="NZ_JAPFCC010000001.1"/>
</dbReference>
<dbReference type="InterPro" id="IPR011978">
    <property type="entry name" value="YgfB-like"/>
</dbReference>
<dbReference type="Pfam" id="PF03695">
    <property type="entry name" value="UPF0149"/>
    <property type="match status" value="1"/>
</dbReference>